<name>A0A6J6F9A1_9ZZZZ</name>
<dbReference type="InterPro" id="IPR045024">
    <property type="entry name" value="NDH-2"/>
</dbReference>
<evidence type="ECO:0000256" key="3">
    <source>
        <dbReference type="ARBA" id="ARBA00022630"/>
    </source>
</evidence>
<dbReference type="InterPro" id="IPR023753">
    <property type="entry name" value="FAD/NAD-binding_dom"/>
</dbReference>
<dbReference type="Pfam" id="PF07992">
    <property type="entry name" value="Pyr_redox_2"/>
    <property type="match status" value="1"/>
</dbReference>
<protein>
    <recommendedName>
        <fullName evidence="2">NADH:ubiquinone reductase (non-electrogenic)</fullName>
        <ecNumber evidence="2">1.6.5.9</ecNumber>
    </recommendedName>
</protein>
<keyword evidence="3" id="KW-0285">Flavoprotein</keyword>
<dbReference type="AlphaFoldDB" id="A0A6J6F9A1"/>
<evidence type="ECO:0000313" key="9">
    <source>
        <dbReference type="EMBL" id="CAB4583703.1"/>
    </source>
</evidence>
<keyword evidence="6" id="KW-0520">NAD</keyword>
<evidence type="ECO:0000256" key="7">
    <source>
        <dbReference type="ARBA" id="ARBA00047599"/>
    </source>
</evidence>
<reference evidence="9" key="1">
    <citation type="submission" date="2020-05" db="EMBL/GenBank/DDBJ databases">
        <authorList>
            <person name="Chiriac C."/>
            <person name="Salcher M."/>
            <person name="Ghai R."/>
            <person name="Kavagutti S V."/>
        </authorList>
    </citation>
    <scope>NUCLEOTIDE SEQUENCE</scope>
</reference>
<gene>
    <name evidence="9" type="ORF">UFOPK1726_01087</name>
</gene>
<evidence type="ECO:0000256" key="2">
    <source>
        <dbReference type="ARBA" id="ARBA00012637"/>
    </source>
</evidence>
<sequence length="314" mass="34344">MDYDQLLIAAGSVTADFGVKGVSEFTLGMKSIDEALVIRSKVMRALENAAREGQQPVSIVIVGGGPTGVELAGALAELSRVLHKDFPELGPAPLRVTLVEAAEYLLSMFPKSLSEIARRDLKRRGVTVLTNAQVAEVTKQDVALKGGRLLDSELTIWTAGVKGSPLSNLITTRMDLQSRRDERVIVDEQLRPAAEKFPNVFVIGDMAAYLTEDEKPLPMVAPVAMQMGRQVAKFISDPNAAGFKYRDKGSMATIGRSDAVVYANGLKLSGFIAWLAWLGLHLAYLLGGRNKLQVVIDWAWNYLTYDRTARQILR</sequence>
<comment type="similarity">
    <text evidence="1">Belongs to the NADH dehydrogenase family.</text>
</comment>
<organism evidence="9">
    <name type="scientific">freshwater metagenome</name>
    <dbReference type="NCBI Taxonomy" id="449393"/>
    <lineage>
        <taxon>unclassified sequences</taxon>
        <taxon>metagenomes</taxon>
        <taxon>ecological metagenomes</taxon>
    </lineage>
</organism>
<dbReference type="GO" id="GO:0050136">
    <property type="term" value="F:NADH dehydrogenase (quinone) (non-electrogenic) activity"/>
    <property type="evidence" value="ECO:0007669"/>
    <property type="project" value="UniProtKB-EC"/>
</dbReference>
<keyword evidence="5" id="KW-0560">Oxidoreductase</keyword>
<evidence type="ECO:0000256" key="1">
    <source>
        <dbReference type="ARBA" id="ARBA00005272"/>
    </source>
</evidence>
<evidence type="ECO:0000256" key="4">
    <source>
        <dbReference type="ARBA" id="ARBA00022827"/>
    </source>
</evidence>
<accession>A0A6J6F9A1</accession>
<dbReference type="PANTHER" id="PTHR43706">
    <property type="entry name" value="NADH DEHYDROGENASE"/>
    <property type="match status" value="1"/>
</dbReference>
<keyword evidence="4" id="KW-0274">FAD</keyword>
<dbReference type="Gene3D" id="3.50.50.100">
    <property type="match status" value="1"/>
</dbReference>
<dbReference type="EC" id="1.6.5.9" evidence="2"/>
<dbReference type="PANTHER" id="PTHR43706:SF47">
    <property type="entry name" value="EXTERNAL NADH-UBIQUINONE OXIDOREDUCTASE 1, MITOCHONDRIAL-RELATED"/>
    <property type="match status" value="1"/>
</dbReference>
<feature type="domain" description="FAD/NAD(P)-binding" evidence="8">
    <location>
        <begin position="2"/>
        <end position="228"/>
    </location>
</feature>
<dbReference type="PRINTS" id="PR00368">
    <property type="entry name" value="FADPNR"/>
</dbReference>
<evidence type="ECO:0000259" key="8">
    <source>
        <dbReference type="Pfam" id="PF07992"/>
    </source>
</evidence>
<dbReference type="InterPro" id="IPR036188">
    <property type="entry name" value="FAD/NAD-bd_sf"/>
</dbReference>
<dbReference type="SUPFAM" id="SSF51905">
    <property type="entry name" value="FAD/NAD(P)-binding domain"/>
    <property type="match status" value="1"/>
</dbReference>
<dbReference type="EMBL" id="CAEZTT010000152">
    <property type="protein sequence ID" value="CAB4583703.1"/>
    <property type="molecule type" value="Genomic_DNA"/>
</dbReference>
<evidence type="ECO:0000256" key="5">
    <source>
        <dbReference type="ARBA" id="ARBA00023002"/>
    </source>
</evidence>
<comment type="catalytic activity">
    <reaction evidence="7">
        <text>a quinone + NADH + H(+) = a quinol + NAD(+)</text>
        <dbReference type="Rhea" id="RHEA:46160"/>
        <dbReference type="ChEBI" id="CHEBI:15378"/>
        <dbReference type="ChEBI" id="CHEBI:24646"/>
        <dbReference type="ChEBI" id="CHEBI:57540"/>
        <dbReference type="ChEBI" id="CHEBI:57945"/>
        <dbReference type="ChEBI" id="CHEBI:132124"/>
        <dbReference type="EC" id="1.6.5.9"/>
    </reaction>
</comment>
<proteinExistence type="inferred from homology"/>
<evidence type="ECO:0000256" key="6">
    <source>
        <dbReference type="ARBA" id="ARBA00023027"/>
    </source>
</evidence>